<dbReference type="InterPro" id="IPR056542">
    <property type="entry name" value="Ig-like_POM152_1st"/>
</dbReference>
<dbReference type="GO" id="GO:0006606">
    <property type="term" value="P:protein import into nucleus"/>
    <property type="evidence" value="ECO:0007669"/>
    <property type="project" value="TreeGrafter"/>
</dbReference>
<reference evidence="8" key="1">
    <citation type="submission" date="2014-02" db="EMBL/GenBank/DDBJ databases">
        <authorList>
            <person name="Genoscope - CEA"/>
        </authorList>
    </citation>
    <scope>NUCLEOTIDE SEQUENCE</scope>
    <source>
        <strain evidence="8">LS3</strain>
    </source>
</reference>
<dbReference type="InterPro" id="IPR056540">
    <property type="entry name" value="TMD_POM152"/>
</dbReference>
<evidence type="ECO:0000256" key="2">
    <source>
        <dbReference type="SAM" id="Phobius"/>
    </source>
</evidence>
<dbReference type="GO" id="GO:0006999">
    <property type="term" value="P:nuclear pore organization"/>
    <property type="evidence" value="ECO:0007669"/>
    <property type="project" value="TreeGrafter"/>
</dbReference>
<dbReference type="Pfam" id="PF24097">
    <property type="entry name" value="TMD_POM152"/>
    <property type="match status" value="1"/>
</dbReference>
<feature type="domain" description="Nucleoporin POM152 N-terminal transmembrane" evidence="4">
    <location>
        <begin position="51"/>
        <end position="126"/>
    </location>
</feature>
<dbReference type="InterPro" id="IPR056541">
    <property type="entry name" value="Ig-like_POM152"/>
</dbReference>
<organism evidence="8">
    <name type="scientific">Blastobotrys adeninivorans</name>
    <name type="common">Yeast</name>
    <name type="synonym">Arxula adeninivorans</name>
    <dbReference type="NCBI Taxonomy" id="409370"/>
    <lineage>
        <taxon>Eukaryota</taxon>
        <taxon>Fungi</taxon>
        <taxon>Dikarya</taxon>
        <taxon>Ascomycota</taxon>
        <taxon>Saccharomycotina</taxon>
        <taxon>Dipodascomycetes</taxon>
        <taxon>Dipodascales</taxon>
        <taxon>Trichomonascaceae</taxon>
        <taxon>Blastobotrys</taxon>
    </lineage>
</organism>
<feature type="domain" description="Nucleoporin POM152 Ig-like" evidence="5">
    <location>
        <begin position="435"/>
        <end position="531"/>
    </location>
</feature>
<feature type="domain" description="Nucleoporin POM152 Ig-like" evidence="5">
    <location>
        <begin position="737"/>
        <end position="824"/>
    </location>
</feature>
<dbReference type="InterPro" id="IPR056544">
    <property type="entry name" value="Ig_POM152"/>
</dbReference>
<evidence type="ECO:0000256" key="1">
    <source>
        <dbReference type="SAM" id="MobiDB-lite"/>
    </source>
</evidence>
<evidence type="ECO:0000313" key="8">
    <source>
        <dbReference type="EMBL" id="CDP35101.1"/>
    </source>
</evidence>
<evidence type="ECO:0000259" key="4">
    <source>
        <dbReference type="Pfam" id="PF24097"/>
    </source>
</evidence>
<feature type="region of interest" description="Disordered" evidence="1">
    <location>
        <begin position="1"/>
        <end position="44"/>
    </location>
</feature>
<feature type="domain" description="Nucleoporin POM152 Ig-like" evidence="5">
    <location>
        <begin position="1151"/>
        <end position="1223"/>
    </location>
</feature>
<dbReference type="Pfam" id="PF24312">
    <property type="entry name" value="Ig-like_POM152"/>
    <property type="match status" value="3"/>
</dbReference>
<evidence type="ECO:0000259" key="3">
    <source>
        <dbReference type="Pfam" id="PF23664"/>
    </source>
</evidence>
<name>A0A060T7E0_BLAAD</name>
<evidence type="ECO:0000259" key="6">
    <source>
        <dbReference type="Pfam" id="PF24519"/>
    </source>
</evidence>
<dbReference type="InterPro" id="IPR056543">
    <property type="entry name" value="Ig-like_POM152_9th"/>
</dbReference>
<keyword evidence="2" id="KW-0812">Transmembrane</keyword>
<dbReference type="Pfam" id="PF24519">
    <property type="entry name" value="Ig-like_Pom152_1"/>
    <property type="match status" value="1"/>
</dbReference>
<dbReference type="AlphaFoldDB" id="A0A060T7E0"/>
<gene>
    <name evidence="8" type="ORF">GNLVRS02_ARAD1C27610g</name>
</gene>
<dbReference type="PANTHER" id="PTHR28206">
    <property type="entry name" value="NUCLEOPORIN POM152"/>
    <property type="match status" value="1"/>
</dbReference>
<keyword evidence="2" id="KW-0472">Membrane</keyword>
<feature type="transmembrane region" description="Helical" evidence="2">
    <location>
        <begin position="56"/>
        <end position="75"/>
    </location>
</feature>
<dbReference type="Pfam" id="PF23664">
    <property type="entry name" value="Ig_Pom152"/>
    <property type="match status" value="3"/>
</dbReference>
<feature type="domain" description="Nucleoporin POM152 immunoglobulin-like" evidence="3">
    <location>
        <begin position="648"/>
        <end position="730"/>
    </location>
</feature>
<dbReference type="Pfam" id="PF24527">
    <property type="entry name" value="Ig-like_Pom152_9"/>
    <property type="match status" value="1"/>
</dbReference>
<keyword evidence="2" id="KW-1133">Transmembrane helix</keyword>
<reference evidence="8" key="2">
    <citation type="submission" date="2014-06" db="EMBL/GenBank/DDBJ databases">
        <title>The complete genome of Blastobotrys (Arxula) adeninivorans LS3 - a yeast of biotechnological interest.</title>
        <authorList>
            <person name="Kunze G."/>
            <person name="Gaillardin C."/>
            <person name="Czernicka M."/>
            <person name="Durrens P."/>
            <person name="Martin T."/>
            <person name="Boer E."/>
            <person name="Gabaldon T."/>
            <person name="Cruz J."/>
            <person name="Talla E."/>
            <person name="Marck C."/>
            <person name="Goffeau A."/>
            <person name="Barbe V."/>
            <person name="Baret P."/>
            <person name="Baronian K."/>
            <person name="Beier S."/>
            <person name="Bleykasten C."/>
            <person name="Bode R."/>
            <person name="Casaregola S."/>
            <person name="Despons L."/>
            <person name="Fairhead C."/>
            <person name="Giersberg M."/>
            <person name="Gierski P."/>
            <person name="Hahnel U."/>
            <person name="Hartmann A."/>
            <person name="Jankowska D."/>
            <person name="Jubin C."/>
            <person name="Jung P."/>
            <person name="Lafontaine I."/>
            <person name="Leh-Louis V."/>
            <person name="Lemaire M."/>
            <person name="Marcet-Houben M."/>
            <person name="Mascher M."/>
            <person name="Morel G."/>
            <person name="Richard G.-F."/>
            <person name="Riechen J."/>
            <person name="Sacerdot C."/>
            <person name="Sarkar A."/>
            <person name="Savel G."/>
            <person name="Schacherer J."/>
            <person name="Sherman D."/>
            <person name="Straub M.-L."/>
            <person name="Stein N."/>
            <person name="Thierry A."/>
            <person name="Trautwein-Schult A."/>
            <person name="Westhof E."/>
            <person name="Worch S."/>
            <person name="Dujon B."/>
            <person name="Souciet J.-L."/>
            <person name="Wincker P."/>
            <person name="Scholz U."/>
            <person name="Neuveglise N."/>
        </authorList>
    </citation>
    <scope>NUCLEOTIDE SEQUENCE</scope>
    <source>
        <strain evidence="8">LS3</strain>
    </source>
</reference>
<dbReference type="PhylomeDB" id="A0A060T7E0"/>
<feature type="domain" description="Nucleoporin POM152 immunoglobulin-like" evidence="3">
    <location>
        <begin position="536"/>
        <end position="633"/>
    </location>
</feature>
<dbReference type="GO" id="GO:0070762">
    <property type="term" value="C:nuclear pore transmembrane ring"/>
    <property type="evidence" value="ECO:0007669"/>
    <property type="project" value="TreeGrafter"/>
</dbReference>
<evidence type="ECO:0000259" key="5">
    <source>
        <dbReference type="Pfam" id="PF24312"/>
    </source>
</evidence>
<feature type="domain" description="Nucleoporin POM152 immunoglobulin-like" evidence="3">
    <location>
        <begin position="856"/>
        <end position="943"/>
    </location>
</feature>
<feature type="domain" description="Nucleoporin POM152 ninth Ig-like" evidence="7">
    <location>
        <begin position="1056"/>
        <end position="1126"/>
    </location>
</feature>
<sequence>MSARRQSTRPWHVDKPPQAQRAASEPARPAVPTVRSEQRPGPMIPESYMEVGQQRMIAISIFMAIQALKLYDLLFGDSHSFTIKYVFIDSVYLWILPVFRIPWLTFTFPVVMVQILVMTIFNALLGNNALSLTAVLGAIWKGFFDREVSLSGSRIRSRDFFDPTQHLHGKYTVHILPESTALLDPVGGSYCIGSSSSSLNIPVRLNATEPIFIQLTHVDFDTLQETSFNFSKKDIRRHRIDVPPENLEGSKLSYVGLPVEKPGLYKLSRVIDSSNLDVRIYQKHVLVTTCPSAYILGASGDDSYTDRCIGTTDTPKLVVDGVAPLKVKYSRSIKGRETLFSVQSVQPEKFESPLLRGRLTETGYAWSHGEPLQWASSQTVEVDMDTTLGIAGEWLYNIDEVEDAMGNIVNYAKIKQDLPLMMSRSLSYGFMVHSRPTVRFLGCDSENAVKVPKGHSATLPLELSGDASSAPYVVEFERQPLDDDDSTKPETFTLTMKNSHERLSIDKPGVYTIRSLKGKHCQGDVLESSSCLVYVPPEPAVQAEFVEITDKCAGSVGITADLSLTGTGPFRVAYRVIRDGVVTQNKYIDIAQSRYQLEIRPDSAGNYVYEFYSLDDSVYKGQRLEGLVAQQTIRALAGASFVQKAPRIKSCSGDSVKVDAKLHGVAPYKLTYEIVQGGNKRTQYTDKDIKDSVHTITTSALKSGGRYTISLISVEDGNGCKTMLNEPDAVIEVRRQRPAAGFLPIDGTMNIKALEGRTVGLPLRLSGEGPWNVVYRYENPDTHETLDRKIQVSNANGEVIPVNERGRYSLVSVQDVFCPGELTDNDVFDISWHSKPDISVVPTPALTRLDEKLYSRKDICEGDEDVFEIGLAGAPPFSIGYTVAGPMGQKDQKIQVATKYANVRLWSSKPGTYTYTFNDVSDSIYEDQPHRIEPIKVQQRVHARPLSGFVNRGRTYKSCITEIEKGSSGQSTIGVKLQGQAPFSLTVSVRHEGTGKIDKVTIPNIEDKAYELPIGLLKLGLGRHSVSLEKLSDANGCSRELFNEDERVYVAVSDVPRLSPINPKSDYCVGDRIGFSLTGMAPFEVVYEFNGKRQKASTNSPFSRLASVPGNLTLVSLTDSASACAQELHESMTIHDLPSVSVVDGTSIIRDIHEGDQTELIFKFSGTPPFSFTYTRSEPVGRPARYKVVETQSVANVDGYEYSILTSKQGTYEVISLKDAHCSVARVK</sequence>
<dbReference type="GO" id="GO:0017056">
    <property type="term" value="F:structural constituent of nuclear pore"/>
    <property type="evidence" value="ECO:0007669"/>
    <property type="project" value="InterPro"/>
</dbReference>
<evidence type="ECO:0000259" key="7">
    <source>
        <dbReference type="Pfam" id="PF24527"/>
    </source>
</evidence>
<dbReference type="PANTHER" id="PTHR28206:SF1">
    <property type="entry name" value="NUCLEOPORIN POM152"/>
    <property type="match status" value="1"/>
</dbReference>
<dbReference type="EMBL" id="HG937693">
    <property type="protein sequence ID" value="CDP35101.1"/>
    <property type="molecule type" value="Genomic_DNA"/>
</dbReference>
<feature type="domain" description="Nucleoporin POM152 first Ig-like" evidence="6">
    <location>
        <begin position="180"/>
        <end position="287"/>
    </location>
</feature>
<dbReference type="InterPro" id="IPR037701">
    <property type="entry name" value="Pom152"/>
</dbReference>
<accession>A0A060T7E0</accession>
<protein>
    <submittedName>
        <fullName evidence="8">ARAD1C27610p</fullName>
    </submittedName>
</protein>
<proteinExistence type="predicted"/>